<dbReference type="EMBL" id="CP000245">
    <property type="protein sequence ID" value="AEG93132.1"/>
    <property type="molecule type" value="Genomic_DNA"/>
</dbReference>
<dbReference type="STRING" id="365046.Rta_20390"/>
<keyword evidence="3" id="KW-1185">Reference proteome</keyword>
<dbReference type="PATRIC" id="fig|365046.3.peg.2083"/>
<dbReference type="PANTHER" id="PTHR45431">
    <property type="entry name" value="RHODANESE-LIKE DOMAIN-CONTAINING PROTEIN 15, CHLOROPLASTIC"/>
    <property type="match status" value="1"/>
</dbReference>
<sequence length="378" mass="40882">MATASLAVAATSAAAELKLMVATDPSGSRELLTARYHDIAISLQAVLGQPVRVERSTVFAEVLRSTRTAEFDIYIVPPHVAASALAHKYELVGVTGKPETFVLVARPGIGSVAQLAQRKIHLAQQDSLYAYMAKGLLNESGGSLTAAKEVRYERTSGAGLVAVQLGLFDATVTRKAEYDEWIKTQNGNKAEVLIESKPVPGGLTLVVNKSMPENLRQKLTAWAAGNAPMDLGLGRMQATSDKAMYQYVGGLGHFTPLQLPGVTRVTAQQAAELMRQGAQMVDVRSEKEFNARRIPGAVLASYIEKSAKDTTFNASLDDFSAVDALDKNRPVIFACNGAECWKSYKASKTAVARGFKTVYWLRGGLPEWEELNFQTARN</sequence>
<dbReference type="KEGG" id="rta:Rta_20390"/>
<dbReference type="Gene3D" id="3.40.250.10">
    <property type="entry name" value="Rhodanese-like domain"/>
    <property type="match status" value="1"/>
</dbReference>
<reference evidence="3" key="1">
    <citation type="submission" date="2006-01" db="EMBL/GenBank/DDBJ databases">
        <title>Genome of the cyst-dividing bacterium Ramlibacter tataouinensis.</title>
        <authorList>
            <person name="Barakat M."/>
            <person name="Ortet P."/>
            <person name="De Luca G."/>
            <person name="Jourlin-Castelli C."/>
            <person name="Ansaldi M."/>
            <person name="Py B."/>
            <person name="Fichant G."/>
            <person name="Coutinho P."/>
            <person name="Voulhoux R."/>
            <person name="Bastien O."/>
            <person name="Roy S."/>
            <person name="Marechal E."/>
            <person name="Henrissat B."/>
            <person name="Quentin Y."/>
            <person name="Noirot P."/>
            <person name="Filloux A."/>
            <person name="Mejean V."/>
            <person name="DuBow M."/>
            <person name="Barras F."/>
            <person name="Heulin T."/>
        </authorList>
    </citation>
    <scope>NUCLEOTIDE SEQUENCE [LARGE SCALE GENOMIC DNA]</scope>
    <source>
        <strain evidence="3">ATCC BAA-407 / DSM 14655 / LMG 21543 / TTB310</strain>
    </source>
</reference>
<dbReference type="Gene3D" id="3.40.190.10">
    <property type="entry name" value="Periplasmic binding protein-like II"/>
    <property type="match status" value="2"/>
</dbReference>
<dbReference type="AlphaFoldDB" id="F5XYF6"/>
<proteinExistence type="predicted"/>
<dbReference type="eggNOG" id="COG0607">
    <property type="taxonomic scope" value="Bacteria"/>
</dbReference>
<gene>
    <name evidence="2" type="ordered locus">Rta_20390</name>
</gene>
<evidence type="ECO:0000313" key="3">
    <source>
        <dbReference type="Proteomes" id="UP000008385"/>
    </source>
</evidence>
<dbReference type="SUPFAM" id="SSF53850">
    <property type="entry name" value="Periplasmic binding protein-like II"/>
    <property type="match status" value="1"/>
</dbReference>
<dbReference type="PANTHER" id="PTHR45431:SF3">
    <property type="entry name" value="RHODANESE-LIKE DOMAIN-CONTAINING PROTEIN 15, CHLOROPLASTIC"/>
    <property type="match status" value="1"/>
</dbReference>
<accession>F5XYF6</accession>
<reference evidence="2 3" key="2">
    <citation type="journal article" date="2011" name="PLoS ONE">
        <title>The Cyst-Dividing Bacterium Ramlibacter tataouinensis TTB310 Genome Reveals a Well-Stocked Toolbox for Adaptation to a Desert Environment.</title>
        <authorList>
            <person name="De Luca G."/>
            <person name="Barakat M."/>
            <person name="Ortet P."/>
            <person name="Fochesato S."/>
            <person name="Jourlin-Castelli C."/>
            <person name="Ansaldi M."/>
            <person name="Py B."/>
            <person name="Fichant G."/>
            <person name="Coutinho P.M."/>
            <person name="Voulhoux R."/>
            <person name="Bastien O."/>
            <person name="Marechal E."/>
            <person name="Henrissat B."/>
            <person name="Quentin Y."/>
            <person name="Noirot P."/>
            <person name="Filloux A."/>
            <person name="Mejean V."/>
            <person name="Dubow M.S."/>
            <person name="Barras F."/>
            <person name="Barbe V."/>
            <person name="Weissenbach J."/>
            <person name="Mihalcescu I."/>
            <person name="Vermeglio A."/>
            <person name="Achouak W."/>
            <person name="Heulin T."/>
        </authorList>
    </citation>
    <scope>NUCLEOTIDE SEQUENCE [LARGE SCALE GENOMIC DNA]</scope>
    <source>
        <strain evidence="3">ATCC BAA-407 / DSM 14655 / LMG 21543 / TTB310</strain>
    </source>
</reference>
<dbReference type="Pfam" id="PF12974">
    <property type="entry name" value="Phosphonate-bd"/>
    <property type="match status" value="1"/>
</dbReference>
<dbReference type="PROSITE" id="PS50206">
    <property type="entry name" value="RHODANESE_3"/>
    <property type="match status" value="1"/>
</dbReference>
<protein>
    <recommendedName>
        <fullName evidence="1">Rhodanese domain-containing protein</fullName>
    </recommendedName>
</protein>
<feature type="domain" description="Rhodanese" evidence="1">
    <location>
        <begin position="274"/>
        <end position="377"/>
    </location>
</feature>
<dbReference type="Proteomes" id="UP000008385">
    <property type="component" value="Chromosome"/>
</dbReference>
<dbReference type="SUPFAM" id="SSF52821">
    <property type="entry name" value="Rhodanese/Cell cycle control phosphatase"/>
    <property type="match status" value="1"/>
</dbReference>
<dbReference type="InterPro" id="IPR052367">
    <property type="entry name" value="Thiosulfate_ST/Rhodanese-like"/>
</dbReference>
<dbReference type="CDD" id="cd00158">
    <property type="entry name" value="RHOD"/>
    <property type="match status" value="1"/>
</dbReference>
<organism evidence="2 3">
    <name type="scientific">Ramlibacter tataouinensis (strain ATCC BAA-407 / DSM 14655 / LMG 21543 / TTB310)</name>
    <dbReference type="NCBI Taxonomy" id="365046"/>
    <lineage>
        <taxon>Bacteria</taxon>
        <taxon>Pseudomonadati</taxon>
        <taxon>Pseudomonadota</taxon>
        <taxon>Betaproteobacteria</taxon>
        <taxon>Burkholderiales</taxon>
        <taxon>Comamonadaceae</taxon>
        <taxon>Ramlibacter</taxon>
    </lineage>
</organism>
<name>F5XYF6_RAMTT</name>
<evidence type="ECO:0000313" key="2">
    <source>
        <dbReference type="EMBL" id="AEG93132.1"/>
    </source>
</evidence>
<dbReference type="InterPro" id="IPR036873">
    <property type="entry name" value="Rhodanese-like_dom_sf"/>
</dbReference>
<evidence type="ECO:0000259" key="1">
    <source>
        <dbReference type="PROSITE" id="PS50206"/>
    </source>
</evidence>
<dbReference type="SMART" id="SM00450">
    <property type="entry name" value="RHOD"/>
    <property type="match status" value="1"/>
</dbReference>
<dbReference type="HOGENOM" id="CLU_731315_0_0_4"/>
<dbReference type="InterPro" id="IPR001763">
    <property type="entry name" value="Rhodanese-like_dom"/>
</dbReference>
<dbReference type="Pfam" id="PF00581">
    <property type="entry name" value="Rhodanese"/>
    <property type="match status" value="1"/>
</dbReference>